<dbReference type="Pfam" id="PF03453">
    <property type="entry name" value="MoeA_N"/>
    <property type="match status" value="1"/>
</dbReference>
<dbReference type="SMART" id="SM00852">
    <property type="entry name" value="MoCF_biosynth"/>
    <property type="match status" value="1"/>
</dbReference>
<dbReference type="InterPro" id="IPR005111">
    <property type="entry name" value="MoeA_C_domain_IV"/>
</dbReference>
<evidence type="ECO:0000313" key="4">
    <source>
        <dbReference type="EMBL" id="CVK33176.1"/>
    </source>
</evidence>
<dbReference type="EMBL" id="LT158599">
    <property type="protein sequence ID" value="CVK33176.1"/>
    <property type="molecule type" value="Genomic_DNA"/>
</dbReference>
<dbReference type="Pfam" id="PF03454">
    <property type="entry name" value="MoeA_C"/>
    <property type="match status" value="1"/>
</dbReference>
<dbReference type="Proteomes" id="UP000069850">
    <property type="component" value="Chromosome 1"/>
</dbReference>
<dbReference type="Gene3D" id="3.90.105.10">
    <property type="entry name" value="Molybdopterin biosynthesis moea protein, domain 2"/>
    <property type="match status" value="1"/>
</dbReference>
<dbReference type="OrthoDB" id="31371at2157"/>
<organism evidence="4 5">
    <name type="scientific">Methanoculleus bourgensis</name>
    <dbReference type="NCBI Taxonomy" id="83986"/>
    <lineage>
        <taxon>Archaea</taxon>
        <taxon>Methanobacteriati</taxon>
        <taxon>Methanobacteriota</taxon>
        <taxon>Stenosarchaea group</taxon>
        <taxon>Methanomicrobia</taxon>
        <taxon>Methanomicrobiales</taxon>
        <taxon>Methanomicrobiaceae</taxon>
        <taxon>Methanoculleus</taxon>
    </lineage>
</organism>
<dbReference type="GO" id="GO:0061599">
    <property type="term" value="F:molybdopterin molybdotransferase activity"/>
    <property type="evidence" value="ECO:0007669"/>
    <property type="project" value="TreeGrafter"/>
</dbReference>
<dbReference type="PANTHER" id="PTHR10192:SF5">
    <property type="entry name" value="GEPHYRIN"/>
    <property type="match status" value="1"/>
</dbReference>
<dbReference type="InterPro" id="IPR038987">
    <property type="entry name" value="MoeA-like"/>
</dbReference>
<dbReference type="KEGG" id="mema:MMAB1_1963"/>
<dbReference type="Gene3D" id="2.170.190.11">
    <property type="entry name" value="Molybdopterin biosynthesis moea protein, domain 3"/>
    <property type="match status" value="1"/>
</dbReference>
<dbReference type="Gene3D" id="3.40.980.10">
    <property type="entry name" value="MoaB/Mog-like domain"/>
    <property type="match status" value="1"/>
</dbReference>
<evidence type="ECO:0000259" key="3">
    <source>
        <dbReference type="SMART" id="SM00852"/>
    </source>
</evidence>
<reference evidence="4 5" key="1">
    <citation type="submission" date="2016-01" db="EMBL/GenBank/DDBJ databases">
        <authorList>
            <person name="Manzoor S."/>
        </authorList>
    </citation>
    <scope>NUCLEOTIDE SEQUENCE [LARGE SCALE GENOMIC DNA]</scope>
    <source>
        <strain evidence="4">Methanoculleus sp MAB1</strain>
    </source>
</reference>
<protein>
    <recommendedName>
        <fullName evidence="3">MoaB/Mog domain-containing protein</fullName>
    </recommendedName>
</protein>
<keyword evidence="2" id="KW-0501">Molybdenum cofactor biosynthesis</keyword>
<dbReference type="Gene3D" id="2.40.340.10">
    <property type="entry name" value="MoeA, C-terminal, domain IV"/>
    <property type="match status" value="1"/>
</dbReference>
<evidence type="ECO:0000256" key="1">
    <source>
        <dbReference type="ARBA" id="ARBA00005046"/>
    </source>
</evidence>
<dbReference type="GO" id="GO:0005737">
    <property type="term" value="C:cytoplasm"/>
    <property type="evidence" value="ECO:0007669"/>
    <property type="project" value="TreeGrafter"/>
</dbReference>
<comment type="pathway">
    <text evidence="1">Cofactor biosynthesis; molybdopterin biosynthesis.</text>
</comment>
<proteinExistence type="predicted"/>
<dbReference type="InterPro" id="IPR001453">
    <property type="entry name" value="MoaB/Mog_dom"/>
</dbReference>
<accession>A0A0X3BM15</accession>
<dbReference type="NCBIfam" id="NF045515">
    <property type="entry name" value="Glp_gephyrin"/>
    <property type="match status" value="1"/>
</dbReference>
<dbReference type="InterPro" id="IPR036688">
    <property type="entry name" value="MoeA_C_domain_IV_sf"/>
</dbReference>
<dbReference type="PANTHER" id="PTHR10192">
    <property type="entry name" value="MOLYBDOPTERIN BIOSYNTHESIS PROTEIN"/>
    <property type="match status" value="1"/>
</dbReference>
<name>A0A0X3BM15_9EURY</name>
<gene>
    <name evidence="4" type="ORF">MMAB1_1963</name>
</gene>
<evidence type="ECO:0000313" key="5">
    <source>
        <dbReference type="Proteomes" id="UP000069850"/>
    </source>
</evidence>
<dbReference type="SUPFAM" id="SSF63882">
    <property type="entry name" value="MoeA N-terminal region -like"/>
    <property type="match status" value="1"/>
</dbReference>
<dbReference type="GO" id="GO:0006777">
    <property type="term" value="P:Mo-molybdopterin cofactor biosynthetic process"/>
    <property type="evidence" value="ECO:0007669"/>
    <property type="project" value="UniProtKB-KW"/>
</dbReference>
<dbReference type="RefSeq" id="WP_062263974.1">
    <property type="nucleotide sequence ID" value="NZ_LT158599.1"/>
</dbReference>
<dbReference type="Pfam" id="PF00994">
    <property type="entry name" value="MoCF_biosynth"/>
    <property type="match status" value="1"/>
</dbReference>
<evidence type="ECO:0000256" key="2">
    <source>
        <dbReference type="ARBA" id="ARBA00023150"/>
    </source>
</evidence>
<feature type="domain" description="MoaB/Mog" evidence="3">
    <location>
        <begin position="186"/>
        <end position="323"/>
    </location>
</feature>
<dbReference type="InterPro" id="IPR036425">
    <property type="entry name" value="MoaB/Mog-like_dom_sf"/>
</dbReference>
<dbReference type="CDD" id="cd00887">
    <property type="entry name" value="MoeA"/>
    <property type="match status" value="1"/>
</dbReference>
<dbReference type="SUPFAM" id="SSF53218">
    <property type="entry name" value="Molybdenum cofactor biosynthesis proteins"/>
    <property type="match status" value="1"/>
</dbReference>
<dbReference type="SUPFAM" id="SSF63867">
    <property type="entry name" value="MoeA C-terminal domain-like"/>
    <property type="match status" value="1"/>
</dbReference>
<dbReference type="InterPro" id="IPR036135">
    <property type="entry name" value="MoeA_linker/N_sf"/>
</dbReference>
<dbReference type="UniPathway" id="UPA00344"/>
<sequence length="402" mass="42084">MTGFLRLIPVIEAIHIINRISPAVGTENVPLTAAYGRILAEDVQADTDIPGFDRSVKDGFAVNCADTVRASEAAPVPLTRVGQVVMGRGGNSPAIRPGECAYIPTGGALPKGADAVVMLEYCQDLGETVLAGRQVSPGENIIRADEDYARGEGVLAAGKLLMVQDIGVLAAVGVSRVAVRKRPVIGIVPTGVELVPPDQVPDAGEVRDVNSYLCGAFVKELGGVPRYYDIVRDDRAELAALLSSALDECDAFLITGGSSKDDRDITADVIGSLGEVLAHGMALAPGKPTIVGKIGHAPVIGIPGHPASTRVVLAVLAGPLLQSLSGCTGRREAKQKAVLTRNIPSERGREEYVRVKLLGDEAVPLFGKSGLLNTLVESDGLIRILQGWEGLEAGCEVDVTLW</sequence>
<dbReference type="GeneID" id="27137705"/>
<dbReference type="InterPro" id="IPR005110">
    <property type="entry name" value="MoeA_linker/N"/>
</dbReference>
<dbReference type="AlphaFoldDB" id="A0A0X3BM15"/>